<name>A0A1G8CBV6_9PSED</name>
<evidence type="ECO:0000313" key="3">
    <source>
        <dbReference type="Proteomes" id="UP000182894"/>
    </source>
</evidence>
<feature type="domain" description="HTH luxR-type" evidence="1">
    <location>
        <begin position="1"/>
        <end position="52"/>
    </location>
</feature>
<accession>A0A1G8CBV6</accession>
<dbReference type="AlphaFoldDB" id="A0A1G8CBV6"/>
<organism evidence="2 3">
    <name type="scientific">Pseudomonas abietaniphila</name>
    <dbReference type="NCBI Taxonomy" id="89065"/>
    <lineage>
        <taxon>Bacteria</taxon>
        <taxon>Pseudomonadati</taxon>
        <taxon>Pseudomonadota</taxon>
        <taxon>Gammaproteobacteria</taxon>
        <taxon>Pseudomonadales</taxon>
        <taxon>Pseudomonadaceae</taxon>
        <taxon>Pseudomonas</taxon>
    </lineage>
</organism>
<dbReference type="Proteomes" id="UP000182894">
    <property type="component" value="Unassembled WGS sequence"/>
</dbReference>
<reference evidence="3" key="1">
    <citation type="submission" date="2016-10" db="EMBL/GenBank/DDBJ databases">
        <authorList>
            <person name="Varghese N."/>
            <person name="Submissions S."/>
        </authorList>
    </citation>
    <scope>NUCLEOTIDE SEQUENCE [LARGE SCALE GENOMIC DNA]</scope>
    <source>
        <strain evidence="3">ATCC 700689</strain>
    </source>
</reference>
<dbReference type="InterPro" id="IPR036388">
    <property type="entry name" value="WH-like_DNA-bd_sf"/>
</dbReference>
<dbReference type="GO" id="GO:0006355">
    <property type="term" value="P:regulation of DNA-templated transcription"/>
    <property type="evidence" value="ECO:0007669"/>
    <property type="project" value="InterPro"/>
</dbReference>
<evidence type="ECO:0000313" key="2">
    <source>
        <dbReference type="EMBL" id="SDH42683.1"/>
    </source>
</evidence>
<gene>
    <name evidence="2" type="ORF">SAMN05216605_106197</name>
</gene>
<dbReference type="Gene3D" id="1.10.10.10">
    <property type="entry name" value="Winged helix-like DNA-binding domain superfamily/Winged helix DNA-binding domain"/>
    <property type="match status" value="1"/>
</dbReference>
<dbReference type="Pfam" id="PF00196">
    <property type="entry name" value="GerE"/>
    <property type="match status" value="1"/>
</dbReference>
<proteinExistence type="predicted"/>
<dbReference type="SMART" id="SM00421">
    <property type="entry name" value="HTH_LUXR"/>
    <property type="match status" value="1"/>
</dbReference>
<dbReference type="InterPro" id="IPR016032">
    <property type="entry name" value="Sig_transdc_resp-reg_C-effctor"/>
</dbReference>
<evidence type="ECO:0000259" key="1">
    <source>
        <dbReference type="PROSITE" id="PS50043"/>
    </source>
</evidence>
<dbReference type="PROSITE" id="PS50043">
    <property type="entry name" value="HTH_LUXR_2"/>
    <property type="match status" value="1"/>
</dbReference>
<dbReference type="STRING" id="89065.SAMN05216605_106197"/>
<dbReference type="PRINTS" id="PR00038">
    <property type="entry name" value="HTHLUXR"/>
</dbReference>
<dbReference type="GO" id="GO:0003677">
    <property type="term" value="F:DNA binding"/>
    <property type="evidence" value="ECO:0007669"/>
    <property type="project" value="InterPro"/>
</dbReference>
<dbReference type="EMBL" id="FNCO01000006">
    <property type="protein sequence ID" value="SDH42683.1"/>
    <property type="molecule type" value="Genomic_DNA"/>
</dbReference>
<keyword evidence="3" id="KW-1185">Reference proteome</keyword>
<protein>
    <submittedName>
        <fullName evidence="2">Regulatory protein, luxR family</fullName>
    </submittedName>
</protein>
<sequence length="68" mass="7637">MLQLVLLGYTNKDIAQQLGISDYTARDHVSALLKKNEVKNRAQLLALHVASSRKKKTPTPPTFDGLYR</sequence>
<dbReference type="InterPro" id="IPR000792">
    <property type="entry name" value="Tscrpt_reg_LuxR_C"/>
</dbReference>
<dbReference type="SUPFAM" id="SSF46894">
    <property type="entry name" value="C-terminal effector domain of the bipartite response regulators"/>
    <property type="match status" value="1"/>
</dbReference>